<name>A0A2N3L2F9_9PROT</name>
<organism evidence="2 3">
    <name type="scientific">Thalassospira lohafexi</name>
    <dbReference type="NCBI Taxonomy" id="744227"/>
    <lineage>
        <taxon>Bacteria</taxon>
        <taxon>Pseudomonadati</taxon>
        <taxon>Pseudomonadota</taxon>
        <taxon>Alphaproteobacteria</taxon>
        <taxon>Rhodospirillales</taxon>
        <taxon>Thalassospiraceae</taxon>
        <taxon>Thalassospira</taxon>
    </lineage>
</organism>
<dbReference type="AlphaFoldDB" id="A0A2N3L2F9"/>
<dbReference type="EMBL" id="NXGX01000008">
    <property type="protein sequence ID" value="PKR56890.1"/>
    <property type="molecule type" value="Genomic_DNA"/>
</dbReference>
<sequence length="217" mass="23814">MKRKTSLKIAAALIASTLLALPVASAYAGSDGHHGGRMLEQGQFKEFGFDGKHRDHDKRGMFGKQHRERATPLSVDEARILVDAMLLRSNVSDLKIGDALLSDEPGKIDVSLVNGAGDLVDVVTFDAKKGRLDHGERRSLRKLMPRPDKEARFDRSFTDAQMNTLAQAMVIRFGQGELKLGKIAETDRGTYVATVTNKAGDIVREMELSRVTGRPIS</sequence>
<feature type="signal peptide" evidence="1">
    <location>
        <begin position="1"/>
        <end position="28"/>
    </location>
</feature>
<accession>A0A2N3L2F9</accession>
<evidence type="ECO:0000313" key="3">
    <source>
        <dbReference type="Proteomes" id="UP000233332"/>
    </source>
</evidence>
<feature type="chain" id="PRO_5014826876" description="PepSY domain-containing protein" evidence="1">
    <location>
        <begin position="29"/>
        <end position="217"/>
    </location>
</feature>
<comment type="caution">
    <text evidence="2">The sequence shown here is derived from an EMBL/GenBank/DDBJ whole genome shotgun (WGS) entry which is preliminary data.</text>
</comment>
<gene>
    <name evidence="2" type="ORF">COO92_18050</name>
</gene>
<keyword evidence="1" id="KW-0732">Signal</keyword>
<dbReference type="RefSeq" id="WP_101304406.1">
    <property type="nucleotide sequence ID" value="NZ_NXGX01000008.1"/>
</dbReference>
<evidence type="ECO:0000313" key="2">
    <source>
        <dbReference type="EMBL" id="PKR56890.1"/>
    </source>
</evidence>
<reference evidence="2 3" key="1">
    <citation type="submission" date="2017-09" db="EMBL/GenBank/DDBJ databases">
        <title>Biodiversity and function of Thalassospira species in the particle-attached aromatic-hydrocarbon-degrading consortia from the surface seawater of the China South Sea.</title>
        <authorList>
            <person name="Dong C."/>
            <person name="Lai Q."/>
            <person name="Shao Z."/>
        </authorList>
    </citation>
    <scope>NUCLEOTIDE SEQUENCE [LARGE SCALE GENOMIC DNA]</scope>
    <source>
        <strain evidence="2 3">139Z-12</strain>
    </source>
</reference>
<evidence type="ECO:0008006" key="4">
    <source>
        <dbReference type="Google" id="ProtNLM"/>
    </source>
</evidence>
<evidence type="ECO:0000256" key="1">
    <source>
        <dbReference type="SAM" id="SignalP"/>
    </source>
</evidence>
<protein>
    <recommendedName>
        <fullName evidence="4">PepSY domain-containing protein</fullName>
    </recommendedName>
</protein>
<proteinExistence type="predicted"/>
<dbReference type="Proteomes" id="UP000233332">
    <property type="component" value="Unassembled WGS sequence"/>
</dbReference>
<keyword evidence="3" id="KW-1185">Reference proteome</keyword>